<dbReference type="HOGENOM" id="CLU_192186_0_0_6"/>
<dbReference type="Proteomes" id="UP000032803">
    <property type="component" value="Chromosome I"/>
</dbReference>
<accession>A0A0A8UTS2</accession>
<keyword evidence="1" id="KW-1133">Transmembrane helix</keyword>
<name>A0A0A8UTS2_LEGHA</name>
<protein>
    <submittedName>
        <fullName evidence="2">Uncharacterized protein</fullName>
    </submittedName>
</protein>
<sequence>MQNIKRNVENIDQLIFSDRVMLLNKNLLLSIPANFSCIVLVYLGIHQVVNQKSLLIWFMTA</sequence>
<evidence type="ECO:0000313" key="2">
    <source>
        <dbReference type="EMBL" id="CEK10129.1"/>
    </source>
</evidence>
<feature type="transmembrane region" description="Helical" evidence="1">
    <location>
        <begin position="27"/>
        <end position="45"/>
    </location>
</feature>
<keyword evidence="1" id="KW-0812">Transmembrane</keyword>
<evidence type="ECO:0000313" key="3">
    <source>
        <dbReference type="Proteomes" id="UP000032803"/>
    </source>
</evidence>
<keyword evidence="3" id="KW-1185">Reference proteome</keyword>
<organism evidence="2 3">
    <name type="scientific">Legionella hackeliae</name>
    <dbReference type="NCBI Taxonomy" id="449"/>
    <lineage>
        <taxon>Bacteria</taxon>
        <taxon>Pseudomonadati</taxon>
        <taxon>Pseudomonadota</taxon>
        <taxon>Gammaproteobacteria</taxon>
        <taxon>Legionellales</taxon>
        <taxon>Legionellaceae</taxon>
        <taxon>Legionella</taxon>
    </lineage>
</organism>
<dbReference type="PATRIC" id="fig|449.7.peg.584"/>
<dbReference type="AlphaFoldDB" id="A0A0A8UTS2"/>
<keyword evidence="1" id="KW-0472">Membrane</keyword>
<reference evidence="3" key="1">
    <citation type="submission" date="2014-09" db="EMBL/GenBank/DDBJ databases">
        <authorList>
            <person name="Gomez-Valero L."/>
        </authorList>
    </citation>
    <scope>NUCLEOTIDE SEQUENCE [LARGE SCALE GENOMIC DNA]</scope>
    <source>
        <strain evidence="3">ATCC35250</strain>
    </source>
</reference>
<evidence type="ECO:0000256" key="1">
    <source>
        <dbReference type="SAM" id="Phobius"/>
    </source>
</evidence>
<dbReference type="STRING" id="449.LHA_1070"/>
<gene>
    <name evidence="2" type="ORF">LHA_1070</name>
</gene>
<dbReference type="KEGG" id="lha:LHA_1070"/>
<dbReference type="EMBL" id="LN681225">
    <property type="protein sequence ID" value="CEK10129.1"/>
    <property type="molecule type" value="Genomic_DNA"/>
</dbReference>
<proteinExistence type="predicted"/>